<dbReference type="PANTHER" id="PTHR12612">
    <property type="entry name" value="NUCLEAR TRANSPORT FACTOR 2"/>
    <property type="match status" value="1"/>
</dbReference>
<dbReference type="InterPro" id="IPR002075">
    <property type="entry name" value="NTF2_dom"/>
</dbReference>
<dbReference type="InterPro" id="IPR032710">
    <property type="entry name" value="NTF2-like_dom_sf"/>
</dbReference>
<dbReference type="EMBL" id="JAMWBK010000005">
    <property type="protein sequence ID" value="KAJ8905231.1"/>
    <property type="molecule type" value="Genomic_DNA"/>
</dbReference>
<dbReference type="InterPro" id="IPR045875">
    <property type="entry name" value="NTF2"/>
</dbReference>
<dbReference type="PROSITE" id="PS50177">
    <property type="entry name" value="NTF2_DOMAIN"/>
    <property type="match status" value="1"/>
</dbReference>
<dbReference type="CDD" id="cd00780">
    <property type="entry name" value="NTF2"/>
    <property type="match status" value="1"/>
</dbReference>
<keyword evidence="2" id="KW-0653">Protein transport</keyword>
<keyword evidence="2" id="KW-0539">Nucleus</keyword>
<protein>
    <recommendedName>
        <fullName evidence="2">Nuclear transport factor 2</fullName>
        <shortName evidence="2">NTF-2</shortName>
    </recommendedName>
</protein>
<dbReference type="OrthoDB" id="6507044at2759"/>
<dbReference type="FunFam" id="3.10.450.50:FF:000005">
    <property type="entry name" value="Nuclear transport factor 2"/>
    <property type="match status" value="1"/>
</dbReference>
<dbReference type="GO" id="GO:0005737">
    <property type="term" value="C:cytoplasm"/>
    <property type="evidence" value="ECO:0007669"/>
    <property type="project" value="UniProtKB-SubCell"/>
</dbReference>
<sequence length="126" mass="14235">MGDQYQQIGEAFVKHYYSTFDTNRAGLVSLYQGNSMLSFEGETFMGAEAIVQKLANLSFQRVQHQVTTFDVQPVVAAQPNSILVFVSGQLLVDDSTNPIKFSQTFHLMPKEGGYWVHNDMFRLNYG</sequence>
<dbReference type="Gene3D" id="3.10.450.50">
    <property type="match status" value="1"/>
</dbReference>
<reference evidence="4" key="1">
    <citation type="submission" date="2021-01" db="EMBL/GenBank/DDBJ databases">
        <authorList>
            <person name="Corre E."/>
            <person name="Pelletier E."/>
            <person name="Niang G."/>
            <person name="Scheremetjew M."/>
            <person name="Finn R."/>
            <person name="Kale V."/>
            <person name="Holt S."/>
            <person name="Cochrane G."/>
            <person name="Meng A."/>
            <person name="Brown T."/>
            <person name="Cohen L."/>
        </authorList>
    </citation>
    <scope>NUCLEOTIDE SEQUENCE</scope>
    <source>
        <strain evidence="4">CCMP 769</strain>
    </source>
</reference>
<dbReference type="GO" id="GO:0051028">
    <property type="term" value="P:mRNA transport"/>
    <property type="evidence" value="ECO:0007669"/>
    <property type="project" value="UniProtKB-UniRule"/>
</dbReference>
<evidence type="ECO:0000256" key="2">
    <source>
        <dbReference type="RuleBase" id="RU369002"/>
    </source>
</evidence>
<reference evidence="5 6" key="2">
    <citation type="journal article" date="2023" name="Nat. Commun.">
        <title>Origin of minicircular mitochondrial genomes in red algae.</title>
        <authorList>
            <person name="Lee Y."/>
            <person name="Cho C.H."/>
            <person name="Lee Y.M."/>
            <person name="Park S.I."/>
            <person name="Yang J.H."/>
            <person name="West J.A."/>
            <person name="Bhattacharya D."/>
            <person name="Yoon H.S."/>
        </authorList>
    </citation>
    <scope>NUCLEOTIDE SEQUENCE [LARGE SCALE GENOMIC DNA]</scope>
    <source>
        <strain evidence="5 6">CCMP1338</strain>
        <tissue evidence="5">Whole cell</tissue>
    </source>
</reference>
<gene>
    <name evidence="5" type="ORF">NDN08_001739</name>
    <name evidence="4" type="ORF">RMAR00112_LOCUS35543</name>
</gene>
<evidence type="ECO:0000313" key="5">
    <source>
        <dbReference type="EMBL" id="KAJ8905231.1"/>
    </source>
</evidence>
<dbReference type="InterPro" id="IPR018222">
    <property type="entry name" value="Nuclear_transport_factor_2_euk"/>
</dbReference>
<evidence type="ECO:0000313" key="4">
    <source>
        <dbReference type="EMBL" id="CAE0067464.1"/>
    </source>
</evidence>
<keyword evidence="6" id="KW-1185">Reference proteome</keyword>
<evidence type="ECO:0000256" key="1">
    <source>
        <dbReference type="ARBA" id="ARBA00022490"/>
    </source>
</evidence>
<comment type="subcellular location">
    <subcellularLocation>
        <location evidence="2">Cytoplasm</location>
    </subcellularLocation>
    <subcellularLocation>
        <location evidence="2">Nucleus</location>
    </subcellularLocation>
</comment>
<evidence type="ECO:0000259" key="3">
    <source>
        <dbReference type="PROSITE" id="PS50177"/>
    </source>
</evidence>
<comment type="function">
    <text evidence="2">Has a role in nuclear-cytoplasmic transport of proteins and mRNAs.</text>
</comment>
<accession>A0A7S3AB15</accession>
<evidence type="ECO:0000313" key="6">
    <source>
        <dbReference type="Proteomes" id="UP001157974"/>
    </source>
</evidence>
<organism evidence="4">
    <name type="scientific">Rhodosorus marinus</name>
    <dbReference type="NCBI Taxonomy" id="101924"/>
    <lineage>
        <taxon>Eukaryota</taxon>
        <taxon>Rhodophyta</taxon>
        <taxon>Stylonematophyceae</taxon>
        <taxon>Stylonematales</taxon>
        <taxon>Stylonemataceae</taxon>
        <taxon>Rhodosorus</taxon>
    </lineage>
</organism>
<proteinExistence type="predicted"/>
<dbReference type="GO" id="GO:0006606">
    <property type="term" value="P:protein import into nucleus"/>
    <property type="evidence" value="ECO:0007669"/>
    <property type="project" value="UniProtKB-ARBA"/>
</dbReference>
<dbReference type="GO" id="GO:0005635">
    <property type="term" value="C:nuclear envelope"/>
    <property type="evidence" value="ECO:0007669"/>
    <property type="project" value="UniProtKB-ARBA"/>
</dbReference>
<dbReference type="EMBL" id="HBHW01045843">
    <property type="protein sequence ID" value="CAE0067464.1"/>
    <property type="molecule type" value="Transcribed_RNA"/>
</dbReference>
<feature type="domain" description="NTF2" evidence="3">
    <location>
        <begin position="8"/>
        <end position="123"/>
    </location>
</feature>
<dbReference type="SUPFAM" id="SSF54427">
    <property type="entry name" value="NTF2-like"/>
    <property type="match status" value="1"/>
</dbReference>
<dbReference type="Pfam" id="PF02136">
    <property type="entry name" value="NTF2"/>
    <property type="match status" value="1"/>
</dbReference>
<keyword evidence="1 2" id="KW-0963">Cytoplasm</keyword>
<dbReference type="Proteomes" id="UP001157974">
    <property type="component" value="Unassembled WGS sequence"/>
</dbReference>
<keyword evidence="2" id="KW-0813">Transport</keyword>
<dbReference type="AlphaFoldDB" id="A0A7S3AB15"/>
<name>A0A7S3AB15_9RHOD</name>